<dbReference type="GO" id="GO:0016853">
    <property type="term" value="F:isomerase activity"/>
    <property type="evidence" value="ECO:0007669"/>
    <property type="project" value="UniProtKB-KW"/>
</dbReference>
<reference evidence="3 4" key="1">
    <citation type="submission" date="2015-02" db="EMBL/GenBank/DDBJ databases">
        <authorList>
            <person name="Gomez-Escribano P.J."/>
        </authorList>
    </citation>
    <scope>NUCLEOTIDE SEQUENCE [LARGE SCALE GENOMIC DNA]</scope>
    <source>
        <strain evidence="4">C34 (DSM 42122 / NRRL B-24963)</strain>
    </source>
</reference>
<dbReference type="PANTHER" id="PTHR43443:SF1">
    <property type="entry name" value="3-HEXULOSE-6-PHOSPHATE ISOMERASE"/>
    <property type="match status" value="1"/>
</dbReference>
<keyword evidence="3" id="KW-0413">Isomerase</keyword>
<dbReference type="InterPro" id="IPR001347">
    <property type="entry name" value="SIS_dom"/>
</dbReference>
<dbReference type="EMBL" id="LN831790">
    <property type="protein sequence ID" value="CQR65448.1"/>
    <property type="molecule type" value="Genomic_DNA"/>
</dbReference>
<gene>
    <name evidence="3" type="primary">sle_59920</name>
</gene>
<evidence type="ECO:0000313" key="4">
    <source>
        <dbReference type="Proteomes" id="UP000035016"/>
    </source>
</evidence>
<dbReference type="InterPro" id="IPR017552">
    <property type="entry name" value="PHI/rmpB"/>
</dbReference>
<name>A0A0F7W3Z9_STRLW</name>
<feature type="domain" description="SIS" evidence="2">
    <location>
        <begin position="48"/>
        <end position="189"/>
    </location>
</feature>
<proteinExistence type="inferred from homology"/>
<dbReference type="Gene3D" id="3.40.50.10490">
    <property type="entry name" value="Glucose-6-phosphate isomerase like protein, domain 1"/>
    <property type="match status" value="1"/>
</dbReference>
<protein>
    <submittedName>
        <fullName evidence="3">3-hexulose-6-phosphate isomerase</fullName>
    </submittedName>
</protein>
<dbReference type="Pfam" id="PF01380">
    <property type="entry name" value="SIS"/>
    <property type="match status" value="1"/>
</dbReference>
<dbReference type="InterPro" id="IPR046348">
    <property type="entry name" value="SIS_dom_sf"/>
</dbReference>
<evidence type="ECO:0000313" key="3">
    <source>
        <dbReference type="EMBL" id="CQR65448.1"/>
    </source>
</evidence>
<dbReference type="AlphaFoldDB" id="A0A0F7W3Z9"/>
<dbReference type="SUPFAM" id="SSF53697">
    <property type="entry name" value="SIS domain"/>
    <property type="match status" value="1"/>
</dbReference>
<comment type="similarity">
    <text evidence="1">Belongs to the SIS family. PHI subfamily.</text>
</comment>
<evidence type="ECO:0000259" key="2">
    <source>
        <dbReference type="PROSITE" id="PS51464"/>
    </source>
</evidence>
<dbReference type="RefSeq" id="WP_049976825.1">
    <property type="nucleotide sequence ID" value="NZ_AZSD01000236.1"/>
</dbReference>
<organism evidence="3 4">
    <name type="scientific">Streptomyces leeuwenhoekii</name>
    <dbReference type="NCBI Taxonomy" id="1437453"/>
    <lineage>
        <taxon>Bacteria</taxon>
        <taxon>Bacillati</taxon>
        <taxon>Actinomycetota</taxon>
        <taxon>Actinomycetes</taxon>
        <taxon>Kitasatosporales</taxon>
        <taxon>Streptomycetaceae</taxon>
        <taxon>Streptomyces</taxon>
    </lineage>
</organism>
<accession>A0A0F7W3Z9</accession>
<dbReference type="NCBIfam" id="TIGR03127">
    <property type="entry name" value="RuMP_HxlB"/>
    <property type="match status" value="1"/>
</dbReference>
<dbReference type="KEGG" id="sle:sle_59920"/>
<dbReference type="Proteomes" id="UP000035016">
    <property type="component" value="Chromosome Chromosome"/>
</dbReference>
<sequence>MVDQSSEPARPGEVPVGVDGVFASARRVVLREVEALLSRTDETEARALIDAVRAAERVFVLGMGRSKMAIDAFAMRLMHLGLTVHIAADATTPAIGAGDLLIACSGSGETPTVVCLARTAARTGARVAVVTGNRDSRLARDADLVVLLREYSQDYRPLASSQFVGTLFEQGAFLFFDCLVLVMEGSRPADADAMFARHTNLE</sequence>
<dbReference type="GO" id="GO:1901135">
    <property type="term" value="P:carbohydrate derivative metabolic process"/>
    <property type="evidence" value="ECO:0007669"/>
    <property type="project" value="InterPro"/>
</dbReference>
<dbReference type="PROSITE" id="PS51464">
    <property type="entry name" value="SIS"/>
    <property type="match status" value="1"/>
</dbReference>
<dbReference type="GO" id="GO:0097367">
    <property type="term" value="F:carbohydrate derivative binding"/>
    <property type="evidence" value="ECO:0007669"/>
    <property type="project" value="InterPro"/>
</dbReference>
<evidence type="ECO:0000256" key="1">
    <source>
        <dbReference type="ARBA" id="ARBA00009235"/>
    </source>
</evidence>
<dbReference type="CDD" id="cd05005">
    <property type="entry name" value="SIS_PHI"/>
    <property type="match status" value="1"/>
</dbReference>
<dbReference type="PANTHER" id="PTHR43443">
    <property type="entry name" value="3-HEXULOSE-6-PHOSPHATE ISOMERASE"/>
    <property type="match status" value="1"/>
</dbReference>